<feature type="domain" description="UPF0033" evidence="2">
    <location>
        <begin position="41"/>
        <end position="101"/>
    </location>
</feature>
<dbReference type="EMBL" id="QICB01000001">
    <property type="protein sequence ID" value="RNL21548.1"/>
    <property type="molecule type" value="Genomic_DNA"/>
</dbReference>
<feature type="region of interest" description="Disordered" evidence="1">
    <location>
        <begin position="1"/>
        <end position="31"/>
    </location>
</feature>
<dbReference type="GO" id="GO:0016740">
    <property type="term" value="F:transferase activity"/>
    <property type="evidence" value="ECO:0007669"/>
    <property type="project" value="UniProtKB-KW"/>
</dbReference>
<sequence length="245" mass="26211">MRGARHSLPEGRDRLLDRRSGPARNPHRRLHRNAVGGPIMKIIDAFGKQCPLPLVMAKKELDAGCTELAVQVDNETAVKNLSRLGEKQGIGVSVDAIEGGWLVSFAVGERAEAVELTTPDAAAPVQGACGPMGCGYAVFIKSDAIGTSEGELGGNLMKMALYTLSEAGDPPASLLFMNEGVKLLVEGQDQNIESVRKLMEQGTEVLVCGTCLDFYGLKEKLAVGEVSNMYDILGRMREAAKVIEL</sequence>
<dbReference type="NCBIfam" id="TIGR03527">
    <property type="entry name" value="selenium_YedF"/>
    <property type="match status" value="1"/>
</dbReference>
<dbReference type="Gene3D" id="3.40.1260.10">
    <property type="entry name" value="DsrEFH-like"/>
    <property type="match status" value="1"/>
</dbReference>
<name>A0A3N0AJ38_9ACTN</name>
<dbReference type="Pfam" id="PF02635">
    <property type="entry name" value="DsrE"/>
    <property type="match status" value="1"/>
</dbReference>
<evidence type="ECO:0000313" key="3">
    <source>
        <dbReference type="EMBL" id="RNL21548.1"/>
    </source>
</evidence>
<dbReference type="Pfam" id="PF01206">
    <property type="entry name" value="TusA"/>
    <property type="match status" value="1"/>
</dbReference>
<dbReference type="InterPro" id="IPR003787">
    <property type="entry name" value="Sulphur_relay_DsrE/F-like"/>
</dbReference>
<gene>
    <name evidence="3" type="primary">yedF</name>
    <name evidence="3" type="ORF">DMP07_01535</name>
</gene>
<keyword evidence="3" id="KW-0808">Transferase</keyword>
<dbReference type="InterPro" id="IPR027396">
    <property type="entry name" value="DsrEFH-like"/>
</dbReference>
<dbReference type="SUPFAM" id="SSF75169">
    <property type="entry name" value="DsrEFH-like"/>
    <property type="match status" value="1"/>
</dbReference>
<comment type="caution">
    <text evidence="3">The sequence shown here is derived from an EMBL/GenBank/DDBJ whole genome shotgun (WGS) entry which is preliminary data.</text>
</comment>
<feature type="compositionally biased region" description="Basic and acidic residues" evidence="1">
    <location>
        <begin position="7"/>
        <end position="20"/>
    </location>
</feature>
<reference evidence="4" key="1">
    <citation type="submission" date="2018-05" db="EMBL/GenBank/DDBJ databases">
        <title>Genome Sequencing of selected type strains of the family Eggerthellaceae.</title>
        <authorList>
            <person name="Danylec N."/>
            <person name="Stoll D.A."/>
            <person name="Doetsch A."/>
            <person name="Huch M."/>
        </authorList>
    </citation>
    <scope>NUCLEOTIDE SEQUENCE [LARGE SCALE GENOMIC DNA]</scope>
    <source>
        <strain evidence="4">DSM 17537</strain>
    </source>
</reference>
<organism evidence="3 4">
    <name type="scientific">Slackia faecicanis</name>
    <dbReference type="NCBI Taxonomy" id="255723"/>
    <lineage>
        <taxon>Bacteria</taxon>
        <taxon>Bacillati</taxon>
        <taxon>Actinomycetota</taxon>
        <taxon>Coriobacteriia</taxon>
        <taxon>Eggerthellales</taxon>
        <taxon>Eggerthellaceae</taxon>
        <taxon>Slackia</taxon>
    </lineage>
</organism>
<dbReference type="InterPro" id="IPR001455">
    <property type="entry name" value="TusA-like"/>
</dbReference>
<evidence type="ECO:0000313" key="4">
    <source>
        <dbReference type="Proteomes" id="UP000267368"/>
    </source>
</evidence>
<evidence type="ECO:0000259" key="2">
    <source>
        <dbReference type="Pfam" id="PF01206"/>
    </source>
</evidence>
<dbReference type="AlphaFoldDB" id="A0A3N0AJ38"/>
<dbReference type="Proteomes" id="UP000267368">
    <property type="component" value="Unassembled WGS sequence"/>
</dbReference>
<protein>
    <submittedName>
        <fullName evidence="3">Sulfurtransferase-like selenium metabolism protein YedF</fullName>
    </submittedName>
</protein>
<dbReference type="SUPFAM" id="SSF64307">
    <property type="entry name" value="SirA-like"/>
    <property type="match status" value="1"/>
</dbReference>
<accession>A0A3N0AJ38</accession>
<proteinExistence type="predicted"/>
<evidence type="ECO:0000256" key="1">
    <source>
        <dbReference type="SAM" id="MobiDB-lite"/>
    </source>
</evidence>
<keyword evidence="4" id="KW-1185">Reference proteome</keyword>
<dbReference type="Gene3D" id="3.30.110.40">
    <property type="entry name" value="TusA-like domain"/>
    <property type="match status" value="1"/>
</dbReference>
<dbReference type="InterPro" id="IPR019870">
    <property type="entry name" value="Se_metab_YedF"/>
</dbReference>
<dbReference type="InterPro" id="IPR036868">
    <property type="entry name" value="TusA-like_sf"/>
</dbReference>